<reference evidence="2 3" key="1">
    <citation type="submission" date="2022-04" db="EMBL/GenBank/DDBJ databases">
        <title>Positive selection, recombination, and allopatry shape intraspecific diversity of widespread and dominant cyanobacteria.</title>
        <authorList>
            <person name="Wei J."/>
            <person name="Shu W."/>
            <person name="Hu C."/>
        </authorList>
    </citation>
    <scope>NUCLEOTIDE SEQUENCE [LARGE SCALE GENOMIC DNA]</scope>
    <source>
        <strain evidence="2 3">GB2-A5</strain>
    </source>
</reference>
<keyword evidence="3" id="KW-1185">Reference proteome</keyword>
<feature type="coiled-coil region" evidence="1">
    <location>
        <begin position="59"/>
        <end position="93"/>
    </location>
</feature>
<proteinExistence type="predicted"/>
<evidence type="ECO:0000256" key="1">
    <source>
        <dbReference type="SAM" id="Coils"/>
    </source>
</evidence>
<evidence type="ECO:0008006" key="4">
    <source>
        <dbReference type="Google" id="ProtNLM"/>
    </source>
</evidence>
<comment type="caution">
    <text evidence="2">The sequence shown here is derived from an EMBL/GenBank/DDBJ whole genome shotgun (WGS) entry which is preliminary data.</text>
</comment>
<sequence length="151" mass="17030">MATTSNKPKDKQSAELPDELTFKFSLEAEKRQQRGHILRGEKAKTERTKLWADTQEVKRDRQQVKLETEEIKLQNDNEKKGIAEDNLKETQATGILNKQRIIKNLATKAYAVTGDSQYLQKAQQKILAGGVGQAVEFASTESTKEKAKQKA</sequence>
<protein>
    <recommendedName>
        <fullName evidence="4">DUF4355 domain-containing protein</fullName>
    </recommendedName>
</protein>
<gene>
    <name evidence="2" type="ORF">NDI37_22000</name>
</gene>
<evidence type="ECO:0000313" key="2">
    <source>
        <dbReference type="EMBL" id="MEP0867128.1"/>
    </source>
</evidence>
<accession>A0ABV0JUR6</accession>
<dbReference type="RefSeq" id="WP_190417182.1">
    <property type="nucleotide sequence ID" value="NZ_JAMPKK010000059.1"/>
</dbReference>
<dbReference type="EMBL" id="JAMPKK010000059">
    <property type="protein sequence ID" value="MEP0867128.1"/>
    <property type="molecule type" value="Genomic_DNA"/>
</dbReference>
<evidence type="ECO:0000313" key="3">
    <source>
        <dbReference type="Proteomes" id="UP001442494"/>
    </source>
</evidence>
<name>A0ABV0JUR6_9CYAN</name>
<dbReference type="Proteomes" id="UP001442494">
    <property type="component" value="Unassembled WGS sequence"/>
</dbReference>
<keyword evidence="1" id="KW-0175">Coiled coil</keyword>
<organism evidence="2 3">
    <name type="scientific">Funiculus sociatus GB2-A5</name>
    <dbReference type="NCBI Taxonomy" id="2933946"/>
    <lineage>
        <taxon>Bacteria</taxon>
        <taxon>Bacillati</taxon>
        <taxon>Cyanobacteriota</taxon>
        <taxon>Cyanophyceae</taxon>
        <taxon>Coleofasciculales</taxon>
        <taxon>Coleofasciculaceae</taxon>
        <taxon>Funiculus</taxon>
    </lineage>
</organism>